<reference evidence="1" key="1">
    <citation type="submission" date="2012-09" db="EMBL/GenBank/DDBJ databases">
        <authorList>
            <person name="Martin A.A."/>
        </authorList>
    </citation>
    <scope>NUCLEOTIDE SEQUENCE</scope>
</reference>
<reference evidence="2" key="2">
    <citation type="submission" date="2017-02" db="UniProtKB">
        <authorList>
            <consortium name="WormBaseParasite"/>
        </authorList>
    </citation>
    <scope>IDENTIFICATION</scope>
</reference>
<sequence>MLPSAFRDAQIISKPDVYMFILDSTSSFMAKRSLPKTIAYLKSIGGVQMEFLNKVGDNSRPNGFPLAFGWFPQDV</sequence>
<dbReference type="PANTHER" id="PTHR10974">
    <property type="entry name" value="FI08016P-RELATED"/>
    <property type="match status" value="1"/>
</dbReference>
<dbReference type="AlphaFoldDB" id="A0A0K0D359"/>
<evidence type="ECO:0000313" key="1">
    <source>
        <dbReference type="Proteomes" id="UP000035642"/>
    </source>
</evidence>
<dbReference type="Proteomes" id="UP000035642">
    <property type="component" value="Unassembled WGS sequence"/>
</dbReference>
<evidence type="ECO:0000313" key="2">
    <source>
        <dbReference type="WBParaSite" id="ACAC_0000450401-mRNA-1"/>
    </source>
</evidence>
<proteinExistence type="predicted"/>
<accession>A0A0K0D359</accession>
<organism evidence="1 2">
    <name type="scientific">Angiostrongylus cantonensis</name>
    <name type="common">Rat lungworm</name>
    <dbReference type="NCBI Taxonomy" id="6313"/>
    <lineage>
        <taxon>Eukaryota</taxon>
        <taxon>Metazoa</taxon>
        <taxon>Ecdysozoa</taxon>
        <taxon>Nematoda</taxon>
        <taxon>Chromadorea</taxon>
        <taxon>Rhabditida</taxon>
        <taxon>Rhabditina</taxon>
        <taxon>Rhabditomorpha</taxon>
        <taxon>Strongyloidea</taxon>
        <taxon>Metastrongylidae</taxon>
        <taxon>Angiostrongylus</taxon>
    </lineage>
</organism>
<protein>
    <submittedName>
        <fullName evidence="2">DUF2201 domain-containing protein</fullName>
    </submittedName>
</protein>
<name>A0A0K0D359_ANGCA</name>
<dbReference type="STRING" id="6313.A0A0K0D359"/>
<keyword evidence="1" id="KW-1185">Reference proteome</keyword>
<dbReference type="GO" id="GO:0005615">
    <property type="term" value="C:extracellular space"/>
    <property type="evidence" value="ECO:0007669"/>
    <property type="project" value="TreeGrafter"/>
</dbReference>
<dbReference type="Pfam" id="PF02995">
    <property type="entry name" value="DUF229"/>
    <property type="match status" value="1"/>
</dbReference>
<dbReference type="InterPro" id="IPR004245">
    <property type="entry name" value="DUF229"/>
</dbReference>
<dbReference type="PANTHER" id="PTHR10974:SF75">
    <property type="entry name" value="SULFATASE DOMAIN-CONTAINING PROTEIN"/>
    <property type="match status" value="1"/>
</dbReference>
<dbReference type="WBParaSite" id="ACAC_0000450401-mRNA-1">
    <property type="protein sequence ID" value="ACAC_0000450401-mRNA-1"/>
    <property type="gene ID" value="ACAC_0000450401"/>
</dbReference>